<dbReference type="EMBL" id="NFEZ01000004">
    <property type="protein sequence ID" value="PLT45030.1"/>
    <property type="molecule type" value="Genomic_DNA"/>
</dbReference>
<reference evidence="1 2" key="1">
    <citation type="submission" date="2017-05" db="EMBL/GenBank/DDBJ databases">
        <title>Functional genome analysis of Paenibacillus pasadenensis strain R16: insights on endophytic life style and antifungal activity.</title>
        <authorList>
            <person name="Passera A."/>
            <person name="Marcolungo L."/>
            <person name="Casati P."/>
            <person name="Brasca M."/>
            <person name="Quaglino F."/>
            <person name="Delledonne M."/>
        </authorList>
    </citation>
    <scope>NUCLEOTIDE SEQUENCE [LARGE SCALE GENOMIC DNA]</scope>
    <source>
        <strain evidence="1 2">R16</strain>
    </source>
</reference>
<comment type="caution">
    <text evidence="1">The sequence shown here is derived from an EMBL/GenBank/DDBJ whole genome shotgun (WGS) entry which is preliminary data.</text>
</comment>
<sequence length="47" mass="5336">MRKSDGPVHSFPLPFAFPRSMRVQNAKKTGEISPDFKSFARQLANRS</sequence>
<proteinExistence type="predicted"/>
<evidence type="ECO:0000313" key="2">
    <source>
        <dbReference type="Proteomes" id="UP000234789"/>
    </source>
</evidence>
<name>A0A2N5N3Y5_9BACL</name>
<organism evidence="1 2">
    <name type="scientific">Paenibacillus pasadenensis</name>
    <dbReference type="NCBI Taxonomy" id="217090"/>
    <lineage>
        <taxon>Bacteria</taxon>
        <taxon>Bacillati</taxon>
        <taxon>Bacillota</taxon>
        <taxon>Bacilli</taxon>
        <taxon>Bacillales</taxon>
        <taxon>Paenibacillaceae</taxon>
        <taxon>Paenibacillus</taxon>
    </lineage>
</organism>
<gene>
    <name evidence="1" type="ORF">B8V81_3461</name>
</gene>
<accession>A0A2N5N3Y5</accession>
<keyword evidence="2" id="KW-1185">Reference proteome</keyword>
<protein>
    <submittedName>
        <fullName evidence="1">Uncharacterized protein</fullName>
    </submittedName>
</protein>
<evidence type="ECO:0000313" key="1">
    <source>
        <dbReference type="EMBL" id="PLT45030.1"/>
    </source>
</evidence>
<dbReference type="AlphaFoldDB" id="A0A2N5N3Y5"/>
<dbReference type="Proteomes" id="UP000234789">
    <property type="component" value="Unassembled WGS sequence"/>
</dbReference>